<sequence>MDLQFGSPIMEGGPVNNDEQEVALEGMRTLNAAAKGPEPAPEDVLGLQALVMRTSSPCNLPETKTCSTRGKQHTPAEGCRSQNFQVQRAGRRQNGTVMRSRGRNGYVNYRPNKSLAALKSVIEAAVQEKAVRDALEEELKNRVSALEQVKVTLDEERNRNLLELQSQPHVSNAEWQEAKHRLKQRLDGRLE</sequence>
<dbReference type="AlphaFoldDB" id="A0ABD3GWE8"/>
<evidence type="ECO:0000313" key="2">
    <source>
        <dbReference type="Proteomes" id="UP001633002"/>
    </source>
</evidence>
<organism evidence="1 2">
    <name type="scientific">Riccia sorocarpa</name>
    <dbReference type="NCBI Taxonomy" id="122646"/>
    <lineage>
        <taxon>Eukaryota</taxon>
        <taxon>Viridiplantae</taxon>
        <taxon>Streptophyta</taxon>
        <taxon>Embryophyta</taxon>
        <taxon>Marchantiophyta</taxon>
        <taxon>Marchantiopsida</taxon>
        <taxon>Marchantiidae</taxon>
        <taxon>Marchantiales</taxon>
        <taxon>Ricciaceae</taxon>
        <taxon>Riccia</taxon>
    </lineage>
</organism>
<comment type="caution">
    <text evidence="1">The sequence shown here is derived from an EMBL/GenBank/DDBJ whole genome shotgun (WGS) entry which is preliminary data.</text>
</comment>
<dbReference type="Proteomes" id="UP001633002">
    <property type="component" value="Unassembled WGS sequence"/>
</dbReference>
<keyword evidence="2" id="KW-1185">Reference proteome</keyword>
<gene>
    <name evidence="1" type="ORF">R1sor_000898</name>
</gene>
<name>A0ABD3GWE8_9MARC</name>
<evidence type="ECO:0000313" key="1">
    <source>
        <dbReference type="EMBL" id="KAL3682876.1"/>
    </source>
</evidence>
<accession>A0ABD3GWE8</accession>
<reference evidence="1 2" key="1">
    <citation type="submission" date="2024-09" db="EMBL/GenBank/DDBJ databases">
        <title>Chromosome-scale assembly of Riccia sorocarpa.</title>
        <authorList>
            <person name="Paukszto L."/>
        </authorList>
    </citation>
    <scope>NUCLEOTIDE SEQUENCE [LARGE SCALE GENOMIC DNA]</scope>
    <source>
        <strain evidence="1">LP-2024</strain>
        <tissue evidence="1">Aerial parts of the thallus</tissue>
    </source>
</reference>
<dbReference type="EMBL" id="JBJQOH010000006">
    <property type="protein sequence ID" value="KAL3682876.1"/>
    <property type="molecule type" value="Genomic_DNA"/>
</dbReference>
<proteinExistence type="predicted"/>
<protein>
    <submittedName>
        <fullName evidence="1">Uncharacterized protein</fullName>
    </submittedName>
</protein>